<dbReference type="Proteomes" id="UP001410394">
    <property type="component" value="Unassembled WGS sequence"/>
</dbReference>
<dbReference type="PANTHER" id="PTHR30466:SF11">
    <property type="entry name" value="FLAVIN-DEPENDENT MONOOXYGENASE, REDUCTASE SUBUNIT HSAB"/>
    <property type="match status" value="1"/>
</dbReference>
<dbReference type="Pfam" id="PF01613">
    <property type="entry name" value="Flavin_Reduct"/>
    <property type="match status" value="1"/>
</dbReference>
<sequence>MQHTLDTQALRRTLGQFATGITVVTTLDAAGQPCGLTVNSFNAVSLEPPLVVWSLSAQASLREAFEHCAFYAVNVLSAEQQDVSQRFASKQADRFAGLEWDAGIGGVPLLRNCCAHFQLRNTQRHEGGDHLMFISAVEAFERFEKAPLIYFSGAYRRLAEV</sequence>
<feature type="domain" description="Flavin reductase like" evidence="3">
    <location>
        <begin position="14"/>
        <end position="157"/>
    </location>
</feature>
<comment type="caution">
    <text evidence="4">The sequence shown here is derived from an EMBL/GenBank/DDBJ whole genome shotgun (WGS) entry which is preliminary data.</text>
</comment>
<dbReference type="Gene3D" id="2.30.110.10">
    <property type="entry name" value="Electron Transport, Fmn-binding Protein, Chain A"/>
    <property type="match status" value="1"/>
</dbReference>
<dbReference type="EC" id="1.-.-.-" evidence="4"/>
<evidence type="ECO:0000313" key="4">
    <source>
        <dbReference type="EMBL" id="MEN3067416.1"/>
    </source>
</evidence>
<comment type="similarity">
    <text evidence="1">Belongs to the non-flavoprotein flavin reductase family.</text>
</comment>
<keyword evidence="2 4" id="KW-0560">Oxidoreductase</keyword>
<evidence type="ECO:0000259" key="3">
    <source>
        <dbReference type="SMART" id="SM00903"/>
    </source>
</evidence>
<evidence type="ECO:0000256" key="1">
    <source>
        <dbReference type="ARBA" id="ARBA00008898"/>
    </source>
</evidence>
<keyword evidence="5" id="KW-1185">Reference proteome</keyword>
<gene>
    <name evidence="4" type="ORF">ABDB84_02925</name>
</gene>
<organism evidence="4 5">
    <name type="scientific">Uliginosibacterium sediminicola</name>
    <dbReference type="NCBI Taxonomy" id="2024550"/>
    <lineage>
        <taxon>Bacteria</taxon>
        <taxon>Pseudomonadati</taxon>
        <taxon>Pseudomonadota</taxon>
        <taxon>Betaproteobacteria</taxon>
        <taxon>Rhodocyclales</taxon>
        <taxon>Zoogloeaceae</taxon>
        <taxon>Uliginosibacterium</taxon>
    </lineage>
</organism>
<dbReference type="InterPro" id="IPR050268">
    <property type="entry name" value="NADH-dep_flavin_reductase"/>
</dbReference>
<name>A0ABU9YUK1_9RHOO</name>
<reference evidence="4 5" key="1">
    <citation type="journal article" date="2018" name="Int. J. Syst. Evol. Microbiol.">
        <title>Uliginosibacterium sediminicola sp. nov., isolated from freshwater sediment.</title>
        <authorList>
            <person name="Hwang W.M."/>
            <person name="Kim S.M."/>
            <person name="Kang K."/>
            <person name="Ahn T.Y."/>
        </authorList>
    </citation>
    <scope>NUCLEOTIDE SEQUENCE [LARGE SCALE GENOMIC DNA]</scope>
    <source>
        <strain evidence="4 5">M1-21</strain>
    </source>
</reference>
<dbReference type="PANTHER" id="PTHR30466">
    <property type="entry name" value="FLAVIN REDUCTASE"/>
    <property type="match status" value="1"/>
</dbReference>
<dbReference type="SUPFAM" id="SSF50475">
    <property type="entry name" value="FMN-binding split barrel"/>
    <property type="match status" value="1"/>
</dbReference>
<proteinExistence type="inferred from homology"/>
<protein>
    <submittedName>
        <fullName evidence="4">Flavin reductase family protein</fullName>
        <ecNumber evidence="4">1.-.-.-</ecNumber>
    </submittedName>
</protein>
<accession>A0ABU9YUK1</accession>
<dbReference type="InterPro" id="IPR002563">
    <property type="entry name" value="Flavin_Rdtase-like_dom"/>
</dbReference>
<dbReference type="GO" id="GO:0016491">
    <property type="term" value="F:oxidoreductase activity"/>
    <property type="evidence" value="ECO:0007669"/>
    <property type="project" value="UniProtKB-KW"/>
</dbReference>
<evidence type="ECO:0000313" key="5">
    <source>
        <dbReference type="Proteomes" id="UP001410394"/>
    </source>
</evidence>
<evidence type="ECO:0000256" key="2">
    <source>
        <dbReference type="ARBA" id="ARBA00023002"/>
    </source>
</evidence>
<dbReference type="EMBL" id="JBDIVE010000001">
    <property type="protein sequence ID" value="MEN3067416.1"/>
    <property type="molecule type" value="Genomic_DNA"/>
</dbReference>
<dbReference type="SMART" id="SM00903">
    <property type="entry name" value="Flavin_Reduct"/>
    <property type="match status" value="1"/>
</dbReference>
<dbReference type="InterPro" id="IPR012349">
    <property type="entry name" value="Split_barrel_FMN-bd"/>
</dbReference>
<dbReference type="RefSeq" id="WP_345918181.1">
    <property type="nucleotide sequence ID" value="NZ_JBDIVE010000001.1"/>
</dbReference>